<proteinExistence type="predicted"/>
<evidence type="ECO:0000313" key="1">
    <source>
        <dbReference type="EMBL" id="GCA62583.1"/>
    </source>
</evidence>
<accession>A0A391NVQ5</accession>
<protein>
    <recommendedName>
        <fullName evidence="3">SDR family oxidoreductase</fullName>
    </recommendedName>
</protein>
<dbReference type="InterPro" id="IPR036291">
    <property type="entry name" value="NAD(P)-bd_dom_sf"/>
</dbReference>
<gene>
    <name evidence="1" type="ORF">KIPB_004448</name>
</gene>
<dbReference type="Pfam" id="PF13561">
    <property type="entry name" value="adh_short_C2"/>
    <property type="match status" value="1"/>
</dbReference>
<evidence type="ECO:0000313" key="2">
    <source>
        <dbReference type="Proteomes" id="UP000265618"/>
    </source>
</evidence>
<comment type="caution">
    <text evidence="1">The sequence shown here is derived from an EMBL/GenBank/DDBJ whole genome shotgun (WGS) entry which is preliminary data.</text>
</comment>
<dbReference type="Proteomes" id="UP000265618">
    <property type="component" value="Unassembled WGS sequence"/>
</dbReference>
<dbReference type="SUPFAM" id="SSF51735">
    <property type="entry name" value="NAD(P)-binding Rossmann-fold domains"/>
    <property type="match status" value="1"/>
</dbReference>
<organism evidence="1 2">
    <name type="scientific">Kipferlia bialata</name>
    <dbReference type="NCBI Taxonomy" id="797122"/>
    <lineage>
        <taxon>Eukaryota</taxon>
        <taxon>Metamonada</taxon>
        <taxon>Carpediemonas-like organisms</taxon>
        <taxon>Kipferlia</taxon>
    </lineage>
</organism>
<keyword evidence="2" id="KW-1185">Reference proteome</keyword>
<dbReference type="Gene3D" id="3.40.50.720">
    <property type="entry name" value="NAD(P)-binding Rossmann-like Domain"/>
    <property type="match status" value="1"/>
</dbReference>
<feature type="non-terminal residue" evidence="1">
    <location>
        <position position="1"/>
    </location>
</feature>
<dbReference type="AlphaFoldDB" id="A0A391NVQ5"/>
<name>A0A391NVQ5_9EUKA</name>
<dbReference type="InterPro" id="IPR002347">
    <property type="entry name" value="SDR_fam"/>
</dbReference>
<dbReference type="EMBL" id="BDIP01000953">
    <property type="protein sequence ID" value="GCA62583.1"/>
    <property type="molecule type" value="Genomic_DNA"/>
</dbReference>
<evidence type="ECO:0008006" key="3">
    <source>
        <dbReference type="Google" id="ProtNLM"/>
    </source>
</evidence>
<reference evidence="1 2" key="1">
    <citation type="journal article" date="2018" name="PLoS ONE">
        <title>The draft genome of Kipferlia bialata reveals reductive genome evolution in fornicate parasites.</title>
        <authorList>
            <person name="Tanifuji G."/>
            <person name="Takabayashi S."/>
            <person name="Kume K."/>
            <person name="Takagi M."/>
            <person name="Nakayama T."/>
            <person name="Kamikawa R."/>
            <person name="Inagaki Y."/>
            <person name="Hashimoto T."/>
        </authorList>
    </citation>
    <scope>NUCLEOTIDE SEQUENCE [LARGE SCALE GENOMIC DNA]</scope>
    <source>
        <strain evidence="1">NY0173</strain>
    </source>
</reference>
<sequence length="58" mass="6309">TVPEISEEYFVTNEPTSLIQRFVRQAEVAKTVAFLTSDGASAINGSAQRCEGGLIRHL</sequence>